<accession>A0A0A8XZH2</accession>
<proteinExistence type="predicted"/>
<reference evidence="1" key="2">
    <citation type="journal article" date="2015" name="Data Brief">
        <title>Shoot transcriptome of the giant reed, Arundo donax.</title>
        <authorList>
            <person name="Barrero R.A."/>
            <person name="Guerrero F.D."/>
            <person name="Moolhuijzen P."/>
            <person name="Goolsby J.A."/>
            <person name="Tidwell J."/>
            <person name="Bellgard S.E."/>
            <person name="Bellgard M.I."/>
        </authorList>
    </citation>
    <scope>NUCLEOTIDE SEQUENCE</scope>
    <source>
        <tissue evidence="1">Shoot tissue taken approximately 20 cm above the soil surface</tissue>
    </source>
</reference>
<sequence>MYYSNANLIKNMLGSYFNVVPNSFVENFFFPEFVAHIILSRIGLQKSSSGMIIEQTFYFKDVSAKSNFLFIPLLCFEFTVRQI</sequence>
<evidence type="ECO:0000313" key="1">
    <source>
        <dbReference type="EMBL" id="JAD19276.1"/>
    </source>
</evidence>
<name>A0A0A8XZH2_ARUDO</name>
<organism evidence="1">
    <name type="scientific">Arundo donax</name>
    <name type="common">Giant reed</name>
    <name type="synonym">Donax arundinaceus</name>
    <dbReference type="NCBI Taxonomy" id="35708"/>
    <lineage>
        <taxon>Eukaryota</taxon>
        <taxon>Viridiplantae</taxon>
        <taxon>Streptophyta</taxon>
        <taxon>Embryophyta</taxon>
        <taxon>Tracheophyta</taxon>
        <taxon>Spermatophyta</taxon>
        <taxon>Magnoliopsida</taxon>
        <taxon>Liliopsida</taxon>
        <taxon>Poales</taxon>
        <taxon>Poaceae</taxon>
        <taxon>PACMAD clade</taxon>
        <taxon>Arundinoideae</taxon>
        <taxon>Arundineae</taxon>
        <taxon>Arundo</taxon>
    </lineage>
</organism>
<dbReference type="AlphaFoldDB" id="A0A0A8XZH2"/>
<reference evidence="1" key="1">
    <citation type="submission" date="2014-09" db="EMBL/GenBank/DDBJ databases">
        <authorList>
            <person name="Magalhaes I.L.F."/>
            <person name="Oliveira U."/>
            <person name="Santos F.R."/>
            <person name="Vidigal T.H.D.A."/>
            <person name="Brescovit A.D."/>
            <person name="Santos A.J."/>
        </authorList>
    </citation>
    <scope>NUCLEOTIDE SEQUENCE</scope>
    <source>
        <tissue evidence="1">Shoot tissue taken approximately 20 cm above the soil surface</tissue>
    </source>
</reference>
<protein>
    <submittedName>
        <fullName evidence="1">Uncharacterized protein</fullName>
    </submittedName>
</protein>
<dbReference type="EMBL" id="GBRH01278619">
    <property type="protein sequence ID" value="JAD19276.1"/>
    <property type="molecule type" value="Transcribed_RNA"/>
</dbReference>